<dbReference type="EC" id="3.1.1.-" evidence="1"/>
<organism evidence="1 2">
    <name type="scientific">Marinomonas rhodophyticola</name>
    <dbReference type="NCBI Taxonomy" id="2992803"/>
    <lineage>
        <taxon>Bacteria</taxon>
        <taxon>Pseudomonadati</taxon>
        <taxon>Pseudomonadota</taxon>
        <taxon>Gammaproteobacteria</taxon>
        <taxon>Oceanospirillales</taxon>
        <taxon>Oceanospirillaceae</taxon>
        <taxon>Marinomonas</taxon>
    </lineage>
</organism>
<dbReference type="InterPro" id="IPR029058">
    <property type="entry name" value="AB_hydrolase_fold"/>
</dbReference>
<evidence type="ECO:0000313" key="1">
    <source>
        <dbReference type="EMBL" id="MCW4629859.1"/>
    </source>
</evidence>
<comment type="caution">
    <text evidence="1">The sequence shown here is derived from an EMBL/GenBank/DDBJ whole genome shotgun (WGS) entry which is preliminary data.</text>
</comment>
<name>A0ABT3KH40_9GAMM</name>
<keyword evidence="1" id="KW-0378">Hydrolase</keyword>
<gene>
    <name evidence="1" type="primary">fes</name>
    <name evidence="1" type="ORF">ONZ52_13215</name>
</gene>
<dbReference type="InterPro" id="IPR050583">
    <property type="entry name" value="Mycobacterial_A85_antigen"/>
</dbReference>
<protein>
    <submittedName>
        <fullName evidence="1">Enterochelin esterase</fullName>
        <ecNumber evidence="1">3.1.1.-</ecNumber>
    </submittedName>
</protein>
<dbReference type="PANTHER" id="PTHR48098">
    <property type="entry name" value="ENTEROCHELIN ESTERASE-RELATED"/>
    <property type="match status" value="1"/>
</dbReference>
<dbReference type="Pfam" id="PF00756">
    <property type="entry name" value="Esterase"/>
    <property type="match status" value="1"/>
</dbReference>
<dbReference type="EMBL" id="JAPEUL010000007">
    <property type="protein sequence ID" value="MCW4629859.1"/>
    <property type="molecule type" value="Genomic_DNA"/>
</dbReference>
<dbReference type="NCBIfam" id="NF007758">
    <property type="entry name" value="PRK10439.1"/>
    <property type="match status" value="1"/>
</dbReference>
<keyword evidence="2" id="KW-1185">Reference proteome</keyword>
<dbReference type="RefSeq" id="WP_265219110.1">
    <property type="nucleotide sequence ID" value="NZ_JAPEUL010000007.1"/>
</dbReference>
<proteinExistence type="predicted"/>
<accession>A0ABT3KH40</accession>
<dbReference type="Gene3D" id="3.40.50.1820">
    <property type="entry name" value="alpha/beta hydrolase"/>
    <property type="match status" value="1"/>
</dbReference>
<dbReference type="Proteomes" id="UP001431181">
    <property type="component" value="Unassembled WGS sequence"/>
</dbReference>
<dbReference type="PANTHER" id="PTHR48098:SF3">
    <property type="entry name" value="IRON(III) ENTEROBACTIN ESTERASE"/>
    <property type="match status" value="1"/>
</dbReference>
<dbReference type="InterPro" id="IPR000801">
    <property type="entry name" value="Esterase-like"/>
</dbReference>
<dbReference type="SUPFAM" id="SSF53474">
    <property type="entry name" value="alpha/beta-Hydrolases"/>
    <property type="match status" value="1"/>
</dbReference>
<reference evidence="1" key="1">
    <citation type="submission" date="2022-11" db="EMBL/GenBank/DDBJ databases">
        <title>Marinomonas sp. nov., isolated from marine algae.</title>
        <authorList>
            <person name="Choi D.G."/>
            <person name="Kim J.M."/>
            <person name="Lee J.K."/>
            <person name="Baek J.H."/>
            <person name="Jeon C.O."/>
        </authorList>
    </citation>
    <scope>NUCLEOTIDE SEQUENCE</scope>
    <source>
        <strain evidence="1">KJ51-3</strain>
    </source>
</reference>
<sequence length="268" mass="29709">MPNAPLELGWQEWEQGSLSMVNKDRLSVIDWDSSDLTNRRSCWLFSTSIGHAPLVILLDGENWGEASGTLSVLQYLTDIRQIAPAHYLLIASIDSKTRWQELGCSHLFWSAVVFDLLPKVSALMEVDGRGISDRLVAGQSLGGLSSLYASAYFPMFFSKVISLSGSFWWPNKALMLDAAAVPFNPVPANSITEQILQDKVDVSHLKIYQNVGSGERGMCHLNNATYQAIHQKGGNVKFELVHGGHDWLSWRSGLIKGLLFLMPAPLQH</sequence>
<evidence type="ECO:0000313" key="2">
    <source>
        <dbReference type="Proteomes" id="UP001431181"/>
    </source>
</evidence>
<dbReference type="GO" id="GO:0016787">
    <property type="term" value="F:hydrolase activity"/>
    <property type="evidence" value="ECO:0007669"/>
    <property type="project" value="UniProtKB-KW"/>
</dbReference>